<dbReference type="InterPro" id="IPR000225">
    <property type="entry name" value="Armadillo"/>
</dbReference>
<evidence type="ECO:0000256" key="2">
    <source>
        <dbReference type="ARBA" id="ARBA00004906"/>
    </source>
</evidence>
<dbReference type="OrthoDB" id="10064100at2759"/>
<dbReference type="PROSITE" id="PS51698">
    <property type="entry name" value="U_BOX"/>
    <property type="match status" value="1"/>
</dbReference>
<dbReference type="InterPro" id="IPR013083">
    <property type="entry name" value="Znf_RING/FYVE/PHD"/>
</dbReference>
<organism evidence="9 10">
    <name type="scientific">Gossypium anomalum</name>
    <dbReference type="NCBI Taxonomy" id="47600"/>
    <lineage>
        <taxon>Eukaryota</taxon>
        <taxon>Viridiplantae</taxon>
        <taxon>Streptophyta</taxon>
        <taxon>Embryophyta</taxon>
        <taxon>Tracheophyta</taxon>
        <taxon>Spermatophyta</taxon>
        <taxon>Magnoliopsida</taxon>
        <taxon>eudicotyledons</taxon>
        <taxon>Gunneridae</taxon>
        <taxon>Pentapetalae</taxon>
        <taxon>rosids</taxon>
        <taxon>malvids</taxon>
        <taxon>Malvales</taxon>
        <taxon>Malvaceae</taxon>
        <taxon>Malvoideae</taxon>
        <taxon>Gossypium</taxon>
    </lineage>
</organism>
<evidence type="ECO:0000256" key="6">
    <source>
        <dbReference type="ARBA" id="ARBA00022786"/>
    </source>
</evidence>
<dbReference type="InterPro" id="IPR016024">
    <property type="entry name" value="ARM-type_fold"/>
</dbReference>
<keyword evidence="10" id="KW-1185">Reference proteome</keyword>
<comment type="catalytic activity">
    <reaction evidence="1">
        <text>S-ubiquitinyl-[E2 ubiquitin-conjugating enzyme]-L-cysteine + [acceptor protein]-L-lysine = [E2 ubiquitin-conjugating enzyme]-L-cysteine + N(6)-ubiquitinyl-[acceptor protein]-L-lysine.</text>
        <dbReference type="EC" id="2.3.2.27"/>
    </reaction>
</comment>
<dbReference type="Proteomes" id="UP000701853">
    <property type="component" value="Chromosome 13"/>
</dbReference>
<gene>
    <name evidence="9" type="ORF">CXB51_035021</name>
</gene>
<comment type="caution">
    <text evidence="9">The sequence shown here is derived from an EMBL/GenBank/DDBJ whole genome shotgun (WGS) entry which is preliminary data.</text>
</comment>
<dbReference type="SMART" id="SM00504">
    <property type="entry name" value="Ubox"/>
    <property type="match status" value="1"/>
</dbReference>
<accession>A0A8J5Y6Y5</accession>
<protein>
    <recommendedName>
        <fullName evidence="3">RING-type E3 ubiquitin transferase</fullName>
        <ecNumber evidence="3">2.3.2.27</ecNumber>
    </recommendedName>
</protein>
<dbReference type="SUPFAM" id="SSF48371">
    <property type="entry name" value="ARM repeat"/>
    <property type="match status" value="2"/>
</dbReference>
<dbReference type="SUPFAM" id="SSF57850">
    <property type="entry name" value="RING/U-box"/>
    <property type="match status" value="1"/>
</dbReference>
<comment type="pathway">
    <text evidence="2">Protein modification; protein ubiquitination.</text>
</comment>
<evidence type="ECO:0000313" key="10">
    <source>
        <dbReference type="Proteomes" id="UP000701853"/>
    </source>
</evidence>
<dbReference type="AlphaFoldDB" id="A0A8J5Y6Y5"/>
<dbReference type="InterPro" id="IPR052608">
    <property type="entry name" value="U-box_domain_protein"/>
</dbReference>
<evidence type="ECO:0000256" key="1">
    <source>
        <dbReference type="ARBA" id="ARBA00000900"/>
    </source>
</evidence>
<evidence type="ECO:0000256" key="7">
    <source>
        <dbReference type="SAM" id="MobiDB-lite"/>
    </source>
</evidence>
<dbReference type="SMART" id="SM00185">
    <property type="entry name" value="ARM"/>
    <property type="match status" value="5"/>
</dbReference>
<dbReference type="UniPathway" id="UPA00143"/>
<feature type="region of interest" description="Disordered" evidence="7">
    <location>
        <begin position="235"/>
        <end position="258"/>
    </location>
</feature>
<dbReference type="EC" id="2.3.2.27" evidence="3"/>
<dbReference type="Pfam" id="PF00514">
    <property type="entry name" value="Arm"/>
    <property type="match status" value="1"/>
</dbReference>
<dbReference type="Gene3D" id="3.30.40.10">
    <property type="entry name" value="Zinc/RING finger domain, C3HC4 (zinc finger)"/>
    <property type="match status" value="1"/>
</dbReference>
<dbReference type="InterPro" id="IPR055566">
    <property type="entry name" value="ARM_LIN"/>
</dbReference>
<reference evidence="9 10" key="1">
    <citation type="journal article" date="2021" name="bioRxiv">
        <title>The Gossypium anomalum genome as a resource for cotton improvement and evolutionary analysis of hybrid incompatibility.</title>
        <authorList>
            <person name="Grover C.E."/>
            <person name="Yuan D."/>
            <person name="Arick M.A."/>
            <person name="Miller E.R."/>
            <person name="Hu G."/>
            <person name="Peterson D.G."/>
            <person name="Wendel J.F."/>
            <person name="Udall J.A."/>
        </authorList>
    </citation>
    <scope>NUCLEOTIDE SEQUENCE [LARGE SCALE GENOMIC DNA]</scope>
    <source>
        <strain evidence="9">JFW-Udall</strain>
        <tissue evidence="9">Leaf</tissue>
    </source>
</reference>
<feature type="domain" description="U-box" evidence="8">
    <location>
        <begin position="376"/>
        <end position="454"/>
    </location>
</feature>
<evidence type="ECO:0000256" key="3">
    <source>
        <dbReference type="ARBA" id="ARBA00012483"/>
    </source>
</evidence>
<dbReference type="Gene3D" id="1.25.10.10">
    <property type="entry name" value="Leucine-rich Repeat Variant"/>
    <property type="match status" value="3"/>
</dbReference>
<dbReference type="InterPro" id="IPR011989">
    <property type="entry name" value="ARM-like"/>
</dbReference>
<evidence type="ECO:0000256" key="4">
    <source>
        <dbReference type="ARBA" id="ARBA00022679"/>
    </source>
</evidence>
<keyword evidence="6" id="KW-0833">Ubl conjugation pathway</keyword>
<dbReference type="InterPro" id="IPR003613">
    <property type="entry name" value="Ubox_domain"/>
</dbReference>
<dbReference type="EMBL" id="JAHUZN010000013">
    <property type="protein sequence ID" value="KAG8473095.1"/>
    <property type="molecule type" value="Genomic_DNA"/>
</dbReference>
<name>A0A8J5Y6Y5_9ROSI</name>
<dbReference type="CDD" id="cd16664">
    <property type="entry name" value="RING-Ubox_PUB"/>
    <property type="match status" value="1"/>
</dbReference>
<dbReference type="PANTHER" id="PTHR45958:SF4">
    <property type="entry name" value="U-BOX DOMAIN-CONTAINING PROTEIN 42-RELATED"/>
    <property type="match status" value="1"/>
</dbReference>
<dbReference type="GO" id="GO:0061630">
    <property type="term" value="F:ubiquitin protein ligase activity"/>
    <property type="evidence" value="ECO:0007669"/>
    <property type="project" value="UniProtKB-EC"/>
</dbReference>
<dbReference type="PANTHER" id="PTHR45958">
    <property type="entry name" value="RING-TYPE E3 UBIQUITIN TRANSFERASE"/>
    <property type="match status" value="1"/>
</dbReference>
<dbReference type="Pfam" id="PF04564">
    <property type="entry name" value="U-box"/>
    <property type="match status" value="1"/>
</dbReference>
<dbReference type="GO" id="GO:0016567">
    <property type="term" value="P:protein ubiquitination"/>
    <property type="evidence" value="ECO:0007669"/>
    <property type="project" value="UniProtKB-UniPathway"/>
</dbReference>
<dbReference type="Pfam" id="PF23628">
    <property type="entry name" value="ARM_LIN_C"/>
    <property type="match status" value="1"/>
</dbReference>
<keyword evidence="5" id="KW-0677">Repeat</keyword>
<evidence type="ECO:0000256" key="5">
    <source>
        <dbReference type="ARBA" id="ARBA00022737"/>
    </source>
</evidence>
<evidence type="ECO:0000313" key="9">
    <source>
        <dbReference type="EMBL" id="KAG8473095.1"/>
    </source>
</evidence>
<sequence>MLHRLLISLSTIAYIRLWIYDPAIVLRKENLRLAMPNAYLFPIDNTAFAGLFESLLADITAVTESVECIEVEQESFFEAGCYLYRVFPVIMELKYTEKNPKNAKEILETISQNVNLAKDLVGDCDKNNQPVSDSELGSIIGQLEGVIKDIGECLCLIPSATFGGVGYAETAVRSLSEEMQNVHFKVTRPQELRTKELEPQMSFAAEQHKKSKMATESSQMPQLTQNVHIEVKQPQPQELRTKELKPQPSFATEPHKKSKMEIGSSEMPQLMQNVHIEVKQPEDLRTKELEPQMSFAKEPHKKSKMATESSHMPQLMPMESDLYSVNVEVSVSTESSQASKMPCLNDFLKITNQKSQNETVNKSLPTLPQVAHYIEPMYDTFFCPLSKQIMDDPVTIESGVTYERKAIMEWFETFSHLEDIICPTTGMKLTSRVLSTNVALKTTIEQWKDRNEAARIKVARVALSLASSDNMILEAITDLQHICKRKQYNKVQVLSVGILPLLIKLIGYKNRDVRCGALELLRQLAEEDNEGKEMIANAMDLSTLLELLSSSHQSVRHASLLLLLELSRGQALGEKIGSATGAILILIRIKYNHQVDHFASQKADEILKNLERFRDNIKQMAEYGFLDPLLNHLTVGSKEVQMEMASYLGEIILGNDSKTYVAERASPSLFKMVQSGNTIIRKAAFKALAQISSHHPNARILVEAGIVQIMAEEMFARRIYDEPMNSKKEAAAILANILESGVEHDSIQVNPHGHRISSDYVVYNIICMLKNSTAHELDINLIRILLCLTKSPKSMATIVSVVNQTEASYTLIELINTQHEQLGIAAIKLLITLASHVGNTLAERLCKTRGQPESLIESQTETNHITEKQAVSAKFLAKLPQQNLTLNLALLHKNVVPTILQRIILIQRSGIRTSRHATVYLEGLVGILVRFTTTLYEPQILFLAKAHNLALVFTELLTKTSSDEVQRLSATGLEKLSLESIKLSKPPKIKKTKLTNLFHLPKLLSSSSSKRRKIPLLCPVHRGVCSSETTFCLIDANAVERLLACLDHENNEVVEASLAAICTLLDDNVDVHMSVSLLSEVNAIQHILNVVKEHRQEGLWQKSFWMIEKFLVKGGNKSASDISQDRLLPASLVSAFHHGNGSTRQIAENILRHLNRMPNTSTSYYTM</sequence>
<dbReference type="InterPro" id="IPR045210">
    <property type="entry name" value="RING-Ubox_PUB"/>
</dbReference>
<proteinExistence type="predicted"/>
<evidence type="ECO:0000259" key="8">
    <source>
        <dbReference type="PROSITE" id="PS51698"/>
    </source>
</evidence>
<keyword evidence="4" id="KW-0808">Transferase</keyword>